<dbReference type="AlphaFoldDB" id="A0A0U2QIU5"/>
<protein>
    <recommendedName>
        <fullName evidence="3">Glycosyl hydrolase-like 10 domain-containing protein</fullName>
    </recommendedName>
</protein>
<dbReference type="Gene3D" id="3.20.20.80">
    <property type="entry name" value="Glycosidases"/>
    <property type="match status" value="1"/>
</dbReference>
<dbReference type="Proteomes" id="UP000068447">
    <property type="component" value="Chromosome"/>
</dbReference>
<keyword evidence="5" id="KW-1185">Reference proteome</keyword>
<sequence>MQIKRIFEPVIHFWSSRTLQERLYIGVIGILLLGLLNYRALFGPDVPDYGKAQRQTVATEFRAAWVASVVNINWPSEPGLSPQQQQQEAIALLDSMASANLNAVILQVRPHADALYQSELEPWSYYLTGEQGQPPEPFYDPLSFWIEQAHNRGMELHAWINPYRAHHFEGGEISEQSLVKTNPELVKALNNGMYWMNPTREETVNHSLAVIEDIVSRYDIDGIHYDDYFYPYPAYNDGEDFPDRAEYAQYLAEGGSLTLNDWRRDAVNRFVKTLYQQVKAIKPHVKVGISPFGIWRPQSPETIAGLDQYDTLFADARLWLNQGWLDYFTPQLYWDTNRVAQSFPVLLAWWQQQNFQDRHLWPGLNSNKVATVQGIDEVVNQIMFSRALLQEQAGQVFWNVRTVTDNPRFHQVLTQNIYANQALVPPSPWLDSTPPEPPAVEIQSGDEVVVKWQKTGSEPVFRWVLYYKDSDRWRYRIFNKNTHEFGFPADSRITDIAVVAVDRTGLKSERTDLPVKL</sequence>
<keyword evidence="2" id="KW-1133">Transmembrane helix</keyword>
<feature type="transmembrane region" description="Helical" evidence="2">
    <location>
        <begin position="23"/>
        <end position="41"/>
    </location>
</feature>
<organism evidence="4 5">
    <name type="scientific">Lacimicrobium alkaliphilum</name>
    <dbReference type="NCBI Taxonomy" id="1526571"/>
    <lineage>
        <taxon>Bacteria</taxon>
        <taxon>Pseudomonadati</taxon>
        <taxon>Pseudomonadota</taxon>
        <taxon>Gammaproteobacteria</taxon>
        <taxon>Alteromonadales</taxon>
        <taxon>Alteromonadaceae</taxon>
        <taxon>Lacimicrobium</taxon>
    </lineage>
</organism>
<dbReference type="OrthoDB" id="9773203at2"/>
<keyword evidence="1" id="KW-0732">Signal</keyword>
<dbReference type="SUPFAM" id="SSF51445">
    <property type="entry name" value="(Trans)glycosidases"/>
    <property type="match status" value="1"/>
</dbReference>
<evidence type="ECO:0000259" key="3">
    <source>
        <dbReference type="Pfam" id="PF02638"/>
    </source>
</evidence>
<keyword evidence="2" id="KW-0472">Membrane</keyword>
<evidence type="ECO:0000313" key="5">
    <source>
        <dbReference type="Proteomes" id="UP000068447"/>
    </source>
</evidence>
<proteinExistence type="predicted"/>
<name>A0A0U2QIU5_9ALTE</name>
<dbReference type="InterPro" id="IPR017853">
    <property type="entry name" value="GH"/>
</dbReference>
<gene>
    <name evidence="4" type="ORF">AT746_00345</name>
</gene>
<dbReference type="InterPro" id="IPR052177">
    <property type="entry name" value="Divisome_Glycosyl_Hydrolase"/>
</dbReference>
<evidence type="ECO:0000313" key="4">
    <source>
        <dbReference type="EMBL" id="ALS96875.1"/>
    </source>
</evidence>
<keyword evidence="2" id="KW-0812">Transmembrane</keyword>
<dbReference type="EMBL" id="CP013650">
    <property type="protein sequence ID" value="ALS96875.1"/>
    <property type="molecule type" value="Genomic_DNA"/>
</dbReference>
<dbReference type="STRING" id="1526571.AT746_00345"/>
<dbReference type="KEGG" id="lal:AT746_00345"/>
<evidence type="ECO:0000256" key="1">
    <source>
        <dbReference type="ARBA" id="ARBA00022729"/>
    </source>
</evidence>
<dbReference type="PANTHER" id="PTHR43405">
    <property type="entry name" value="GLYCOSYL HYDROLASE DIGH"/>
    <property type="match status" value="1"/>
</dbReference>
<accession>A0A0U2QIU5</accession>
<dbReference type="Pfam" id="PF02638">
    <property type="entry name" value="GHL10"/>
    <property type="match status" value="1"/>
</dbReference>
<dbReference type="PANTHER" id="PTHR43405:SF1">
    <property type="entry name" value="GLYCOSYL HYDROLASE DIGH"/>
    <property type="match status" value="1"/>
</dbReference>
<dbReference type="RefSeq" id="WP_062474836.1">
    <property type="nucleotide sequence ID" value="NZ_CP013650.1"/>
</dbReference>
<feature type="domain" description="Glycosyl hydrolase-like 10" evidence="3">
    <location>
        <begin position="60"/>
        <end position="375"/>
    </location>
</feature>
<reference evidence="4 5" key="1">
    <citation type="submission" date="2015-12" db="EMBL/GenBank/DDBJ databases">
        <title>Complete genome of Lacimicrobium alkaliphilum KCTC 32984.</title>
        <authorList>
            <person name="Kim S.-G."/>
            <person name="Lee Y.-J."/>
        </authorList>
    </citation>
    <scope>NUCLEOTIDE SEQUENCE [LARGE SCALE GENOMIC DNA]</scope>
    <source>
        <strain evidence="4 5">YelD216</strain>
    </source>
</reference>
<dbReference type="InterPro" id="IPR003790">
    <property type="entry name" value="GHL10"/>
</dbReference>
<evidence type="ECO:0000256" key="2">
    <source>
        <dbReference type="SAM" id="Phobius"/>
    </source>
</evidence>